<comment type="caution">
    <text evidence="2">The sequence shown here is derived from an EMBL/GenBank/DDBJ whole genome shotgun (WGS) entry which is preliminary data.</text>
</comment>
<feature type="region of interest" description="Disordered" evidence="1">
    <location>
        <begin position="80"/>
        <end position="128"/>
    </location>
</feature>
<evidence type="ECO:0000313" key="2">
    <source>
        <dbReference type="EMBL" id="GAA2066825.1"/>
    </source>
</evidence>
<feature type="compositionally biased region" description="Low complexity" evidence="1">
    <location>
        <begin position="117"/>
        <end position="128"/>
    </location>
</feature>
<evidence type="ECO:0000256" key="1">
    <source>
        <dbReference type="SAM" id="MobiDB-lite"/>
    </source>
</evidence>
<gene>
    <name evidence="2" type="ORF">GCM10009801_13650</name>
</gene>
<feature type="compositionally biased region" description="Gly residues" evidence="1">
    <location>
        <begin position="83"/>
        <end position="116"/>
    </location>
</feature>
<dbReference type="Proteomes" id="UP001500016">
    <property type="component" value="Unassembled WGS sequence"/>
</dbReference>
<accession>A0ABN2VP52</accession>
<keyword evidence="3" id="KW-1185">Reference proteome</keyword>
<sequence>MRVTIDMLPSGCCRLVAARGGSTTGSLRDGEGFRDGGFRAGSGGLVGGADVRAGAGAARTALAGVGEGRGGVGLGAAVRDAGGDGTGVRRGAGEAGGVGGGGGAPAGVGGRGGGAHGSPPARAVTEVP</sequence>
<proteinExistence type="predicted"/>
<organism evidence="2 3">
    <name type="scientific">Streptomyces albiaxialis</name>
    <dbReference type="NCBI Taxonomy" id="329523"/>
    <lineage>
        <taxon>Bacteria</taxon>
        <taxon>Bacillati</taxon>
        <taxon>Actinomycetota</taxon>
        <taxon>Actinomycetes</taxon>
        <taxon>Kitasatosporales</taxon>
        <taxon>Streptomycetaceae</taxon>
        <taxon>Streptomyces</taxon>
    </lineage>
</organism>
<dbReference type="EMBL" id="BAAAPE010000002">
    <property type="protein sequence ID" value="GAA2066825.1"/>
    <property type="molecule type" value="Genomic_DNA"/>
</dbReference>
<protein>
    <submittedName>
        <fullName evidence="2">Uncharacterized protein</fullName>
    </submittedName>
</protein>
<reference evidence="2 3" key="1">
    <citation type="journal article" date="2019" name="Int. J. Syst. Evol. Microbiol.">
        <title>The Global Catalogue of Microorganisms (GCM) 10K type strain sequencing project: providing services to taxonomists for standard genome sequencing and annotation.</title>
        <authorList>
            <consortium name="The Broad Institute Genomics Platform"/>
            <consortium name="The Broad Institute Genome Sequencing Center for Infectious Disease"/>
            <person name="Wu L."/>
            <person name="Ma J."/>
        </authorList>
    </citation>
    <scope>NUCLEOTIDE SEQUENCE [LARGE SCALE GENOMIC DNA]</scope>
    <source>
        <strain evidence="2 3">JCM 15478</strain>
    </source>
</reference>
<evidence type="ECO:0000313" key="3">
    <source>
        <dbReference type="Proteomes" id="UP001500016"/>
    </source>
</evidence>
<name>A0ABN2VP52_9ACTN</name>